<comment type="caution">
    <text evidence="2">The sequence shown here is derived from an EMBL/GenBank/DDBJ whole genome shotgun (WGS) entry which is preliminary data.</text>
</comment>
<reference evidence="2" key="1">
    <citation type="submission" date="2021-06" db="EMBL/GenBank/DDBJ databases">
        <authorList>
            <person name="Kallberg Y."/>
            <person name="Tangrot J."/>
            <person name="Rosling A."/>
        </authorList>
    </citation>
    <scope>NUCLEOTIDE SEQUENCE</scope>
    <source>
        <strain evidence="2">FL130A</strain>
    </source>
</reference>
<dbReference type="EMBL" id="CAJVPS010000481">
    <property type="protein sequence ID" value="CAG8489060.1"/>
    <property type="molecule type" value="Genomic_DNA"/>
</dbReference>
<feature type="region of interest" description="Disordered" evidence="1">
    <location>
        <begin position="1"/>
        <end position="22"/>
    </location>
</feature>
<accession>A0A9N8WJR7</accession>
<name>A0A9N8WJR7_9GLOM</name>
<proteinExistence type="predicted"/>
<evidence type="ECO:0000313" key="2">
    <source>
        <dbReference type="EMBL" id="CAG8489060.1"/>
    </source>
</evidence>
<feature type="compositionally biased region" description="Polar residues" evidence="1">
    <location>
        <begin position="1"/>
        <end position="20"/>
    </location>
</feature>
<dbReference type="AlphaFoldDB" id="A0A9N8WJR7"/>
<gene>
    <name evidence="2" type="ORF">ALEPTO_LOCUS2883</name>
</gene>
<sequence>MSQHNQHVQQRNPLQHQRYQPTPEYLSMTQSFINGVNDVLDQATTQNQNDTLSTLFDAYQYNNPQMLTTLPEEKV</sequence>
<evidence type="ECO:0000256" key="1">
    <source>
        <dbReference type="SAM" id="MobiDB-lite"/>
    </source>
</evidence>
<protein>
    <submittedName>
        <fullName evidence="2">1566_t:CDS:1</fullName>
    </submittedName>
</protein>
<dbReference type="Proteomes" id="UP000789508">
    <property type="component" value="Unassembled WGS sequence"/>
</dbReference>
<evidence type="ECO:0000313" key="3">
    <source>
        <dbReference type="Proteomes" id="UP000789508"/>
    </source>
</evidence>
<organism evidence="2 3">
    <name type="scientific">Ambispora leptoticha</name>
    <dbReference type="NCBI Taxonomy" id="144679"/>
    <lineage>
        <taxon>Eukaryota</taxon>
        <taxon>Fungi</taxon>
        <taxon>Fungi incertae sedis</taxon>
        <taxon>Mucoromycota</taxon>
        <taxon>Glomeromycotina</taxon>
        <taxon>Glomeromycetes</taxon>
        <taxon>Archaeosporales</taxon>
        <taxon>Ambisporaceae</taxon>
        <taxon>Ambispora</taxon>
    </lineage>
</organism>
<keyword evidence="3" id="KW-1185">Reference proteome</keyword>